<dbReference type="Pfam" id="PF03033">
    <property type="entry name" value="Glyco_transf_28"/>
    <property type="match status" value="1"/>
</dbReference>
<feature type="domain" description="Glycosyl transferase family 28 C-terminal" evidence="13">
    <location>
        <begin position="204"/>
        <end position="372"/>
    </location>
</feature>
<protein>
    <recommendedName>
        <fullName evidence="10">UDP-N-acetylglucosamine--N-acetylmuramyl-(pentapeptide) pyrophosphoryl-undecaprenol N-acetylglucosamine transferase</fullName>
        <ecNumber evidence="10">2.4.1.227</ecNumber>
    </recommendedName>
    <alternativeName>
        <fullName evidence="10">Undecaprenyl-PP-MurNAc-pentapeptide-UDPGlcNAc GlcNAc transferase</fullName>
    </alternativeName>
</protein>
<dbReference type="GO" id="GO:0050511">
    <property type="term" value="F:undecaprenyldiphospho-muramoylpentapeptide beta-N-acetylglucosaminyltransferase activity"/>
    <property type="evidence" value="ECO:0007669"/>
    <property type="project" value="UniProtKB-UniRule"/>
</dbReference>
<gene>
    <name evidence="10" type="primary">murG</name>
    <name evidence="14" type="ORF">UU29_C0008G0086</name>
</gene>
<dbReference type="GO" id="GO:0005975">
    <property type="term" value="P:carbohydrate metabolic process"/>
    <property type="evidence" value="ECO:0007669"/>
    <property type="project" value="InterPro"/>
</dbReference>
<evidence type="ECO:0000256" key="6">
    <source>
        <dbReference type="ARBA" id="ARBA00022984"/>
    </source>
</evidence>
<keyword evidence="5 10" id="KW-0133">Cell shape</keyword>
<keyword evidence="6 10" id="KW-0573">Peptidoglycan synthesis</keyword>
<reference evidence="14 15" key="1">
    <citation type="journal article" date="2015" name="Nature">
        <title>rRNA introns, odd ribosomes, and small enigmatic genomes across a large radiation of phyla.</title>
        <authorList>
            <person name="Brown C.T."/>
            <person name="Hug L.A."/>
            <person name="Thomas B.C."/>
            <person name="Sharon I."/>
            <person name="Castelle C.J."/>
            <person name="Singh A."/>
            <person name="Wilkins M.J."/>
            <person name="Williams K.H."/>
            <person name="Banfield J.F."/>
        </authorList>
    </citation>
    <scope>NUCLEOTIDE SEQUENCE [LARGE SCALE GENOMIC DNA]</scope>
</reference>
<keyword evidence="7 10" id="KW-0472">Membrane</keyword>
<feature type="transmembrane region" description="Helical" evidence="11">
    <location>
        <begin position="69"/>
        <end position="92"/>
    </location>
</feature>
<dbReference type="InterPro" id="IPR006009">
    <property type="entry name" value="GlcNAc_MurG"/>
</dbReference>
<keyword evidence="8 10" id="KW-0131">Cell cycle</keyword>
<dbReference type="Pfam" id="PF04101">
    <property type="entry name" value="Glyco_tran_28_C"/>
    <property type="match status" value="1"/>
</dbReference>
<sequence length="388" mass="43740">MKIVVTGSHFTPAQAVIEQLRKYPHTQIVYLGRSYTREGDQTPSMESQVLSNLGVKFISLTTGRLQRVFTVHTIPSLLKIPFGFIQAFYVLLKEKPDVVLSFGGYVGVPVVISAWFLSIPIIIHEQTLVSGLANEISAFFANKVAISFKGDQIRKDRRMVFTGNPMRKAILESYENRSRDKVTALSPDITQIVKISQKEKKPLIYITGGNQGSHLINEAIRQILEDLTKVACIVHQTGDSKFNDFDKMTSKQKSLSHPQRYLVKKWLEVEDLAELLKKVDLVISRGGINILYELAYFSIPTLVIPIPYLYKDEQTTNACYFGKLGLAQVLWQVDLTAEKLYQTVAKMLKNLPQLKKQAQNAHPIAIADAAKRLALETLLLGDRESHLR</sequence>
<feature type="domain" description="Glycosyltransferase family 28 N-terminal" evidence="12">
    <location>
        <begin position="6"/>
        <end position="146"/>
    </location>
</feature>
<evidence type="ECO:0000313" key="14">
    <source>
        <dbReference type="EMBL" id="KKR82977.1"/>
    </source>
</evidence>
<keyword evidence="3 10" id="KW-0328">Glycosyltransferase</keyword>
<dbReference type="GO" id="GO:0051991">
    <property type="term" value="F:UDP-N-acetyl-D-glucosamine:N-acetylmuramoyl-L-alanyl-D-glutamyl-meso-2,6-diaminopimelyl-D-alanyl-D-alanine-diphosphoundecaprenol 4-beta-N-acetylglucosaminlytransferase activity"/>
    <property type="evidence" value="ECO:0007669"/>
    <property type="project" value="RHEA"/>
</dbReference>
<dbReference type="PANTHER" id="PTHR21015:SF22">
    <property type="entry name" value="GLYCOSYLTRANSFERASE"/>
    <property type="match status" value="1"/>
</dbReference>
<keyword evidence="1 10" id="KW-1003">Cell membrane</keyword>
<name>A0A0G0X5Q6_9BACT</name>
<evidence type="ECO:0000256" key="3">
    <source>
        <dbReference type="ARBA" id="ARBA00022676"/>
    </source>
</evidence>
<comment type="caution">
    <text evidence="14">The sequence shown here is derived from an EMBL/GenBank/DDBJ whole genome shotgun (WGS) entry which is preliminary data.</text>
</comment>
<keyword evidence="4 10" id="KW-0808">Transferase</keyword>
<evidence type="ECO:0000256" key="4">
    <source>
        <dbReference type="ARBA" id="ARBA00022679"/>
    </source>
</evidence>
<comment type="function">
    <text evidence="10">Cell wall formation. Catalyzes the transfer of a GlcNAc subunit on undecaprenyl-pyrophosphoryl-MurNAc-pentapeptide (lipid intermediate I) to form undecaprenyl-pyrophosphoryl-MurNAc-(pentapeptide)GlcNAc (lipid intermediate II).</text>
</comment>
<dbReference type="GO" id="GO:0071555">
    <property type="term" value="P:cell wall organization"/>
    <property type="evidence" value="ECO:0007669"/>
    <property type="project" value="UniProtKB-KW"/>
</dbReference>
<dbReference type="HAMAP" id="MF_00033">
    <property type="entry name" value="MurG"/>
    <property type="match status" value="1"/>
</dbReference>
<dbReference type="Gene3D" id="3.40.50.2000">
    <property type="entry name" value="Glycogen Phosphorylase B"/>
    <property type="match status" value="2"/>
</dbReference>
<evidence type="ECO:0000256" key="1">
    <source>
        <dbReference type="ARBA" id="ARBA00022475"/>
    </source>
</evidence>
<keyword evidence="2 10" id="KW-0132">Cell division</keyword>
<proteinExistence type="inferred from homology"/>
<dbReference type="GO" id="GO:0008360">
    <property type="term" value="P:regulation of cell shape"/>
    <property type="evidence" value="ECO:0007669"/>
    <property type="project" value="UniProtKB-KW"/>
</dbReference>
<accession>A0A0G0X5Q6</accession>
<keyword evidence="11" id="KW-0812">Transmembrane</keyword>
<comment type="similarity">
    <text evidence="10">Belongs to the glycosyltransferase 28 family. MurG subfamily.</text>
</comment>
<keyword evidence="9 10" id="KW-0961">Cell wall biogenesis/degradation</keyword>
<organism evidence="14 15">
    <name type="scientific">Candidatus Daviesbacteria bacterium GW2011_GWA2_40_9</name>
    <dbReference type="NCBI Taxonomy" id="1618424"/>
    <lineage>
        <taxon>Bacteria</taxon>
        <taxon>Candidatus Daviesiibacteriota</taxon>
    </lineage>
</organism>
<evidence type="ECO:0000259" key="12">
    <source>
        <dbReference type="Pfam" id="PF03033"/>
    </source>
</evidence>
<evidence type="ECO:0000256" key="7">
    <source>
        <dbReference type="ARBA" id="ARBA00023136"/>
    </source>
</evidence>
<dbReference type="Proteomes" id="UP000034601">
    <property type="component" value="Unassembled WGS sequence"/>
</dbReference>
<dbReference type="GO" id="GO:0051301">
    <property type="term" value="P:cell division"/>
    <property type="evidence" value="ECO:0007669"/>
    <property type="project" value="UniProtKB-KW"/>
</dbReference>
<comment type="catalytic activity">
    <reaction evidence="10">
        <text>di-trans,octa-cis-undecaprenyl diphospho-N-acetyl-alpha-D-muramoyl-L-alanyl-D-glutamyl-meso-2,6-diaminopimeloyl-D-alanyl-D-alanine + UDP-N-acetyl-alpha-D-glucosamine = di-trans,octa-cis-undecaprenyl diphospho-[N-acetyl-alpha-D-glucosaminyl-(1-&gt;4)]-N-acetyl-alpha-D-muramoyl-L-alanyl-D-glutamyl-meso-2,6-diaminopimeloyl-D-alanyl-D-alanine + UDP + H(+)</text>
        <dbReference type="Rhea" id="RHEA:31227"/>
        <dbReference type="ChEBI" id="CHEBI:15378"/>
        <dbReference type="ChEBI" id="CHEBI:57705"/>
        <dbReference type="ChEBI" id="CHEBI:58223"/>
        <dbReference type="ChEBI" id="CHEBI:61387"/>
        <dbReference type="ChEBI" id="CHEBI:61388"/>
        <dbReference type="EC" id="2.4.1.227"/>
    </reaction>
</comment>
<evidence type="ECO:0000256" key="10">
    <source>
        <dbReference type="HAMAP-Rule" id="MF_00033"/>
    </source>
</evidence>
<dbReference type="InterPro" id="IPR007235">
    <property type="entry name" value="Glyco_trans_28_C"/>
</dbReference>
<dbReference type="InterPro" id="IPR004276">
    <property type="entry name" value="GlycoTrans_28_N"/>
</dbReference>
<dbReference type="AlphaFoldDB" id="A0A0G0X5Q6"/>
<keyword evidence="11" id="KW-1133">Transmembrane helix</keyword>
<feature type="binding site" evidence="10">
    <location>
        <position position="167"/>
    </location>
    <ligand>
        <name>UDP-N-acetyl-alpha-D-glucosamine</name>
        <dbReference type="ChEBI" id="CHEBI:57705"/>
    </ligand>
</feature>
<dbReference type="CDD" id="cd03785">
    <property type="entry name" value="GT28_MurG"/>
    <property type="match status" value="1"/>
</dbReference>
<evidence type="ECO:0000256" key="5">
    <source>
        <dbReference type="ARBA" id="ARBA00022960"/>
    </source>
</evidence>
<dbReference type="EMBL" id="LCAB01000008">
    <property type="protein sequence ID" value="KKR82977.1"/>
    <property type="molecule type" value="Genomic_DNA"/>
</dbReference>
<evidence type="ECO:0000256" key="9">
    <source>
        <dbReference type="ARBA" id="ARBA00023316"/>
    </source>
</evidence>
<dbReference type="GO" id="GO:0009252">
    <property type="term" value="P:peptidoglycan biosynthetic process"/>
    <property type="evidence" value="ECO:0007669"/>
    <property type="project" value="UniProtKB-UniRule"/>
</dbReference>
<comment type="pathway">
    <text evidence="10">Cell wall biogenesis; peptidoglycan biosynthesis.</text>
</comment>
<feature type="binding site" evidence="10">
    <location>
        <position position="314"/>
    </location>
    <ligand>
        <name>UDP-N-acetyl-alpha-D-glucosamine</name>
        <dbReference type="ChEBI" id="CHEBI:57705"/>
    </ligand>
</feature>
<dbReference type="UniPathway" id="UPA00219"/>
<dbReference type="PANTHER" id="PTHR21015">
    <property type="entry name" value="UDP-N-ACETYLGLUCOSAMINE--N-ACETYLMURAMYL-(PENTAPEPTIDE) PYROPHOSPHORYL-UNDECAPRENOL N-ACETYLGLUCOSAMINE TRANSFERASE 1"/>
    <property type="match status" value="1"/>
</dbReference>
<dbReference type="GO" id="GO:0005886">
    <property type="term" value="C:plasma membrane"/>
    <property type="evidence" value="ECO:0007669"/>
    <property type="project" value="UniProtKB-SubCell"/>
</dbReference>
<evidence type="ECO:0000256" key="11">
    <source>
        <dbReference type="SAM" id="Phobius"/>
    </source>
</evidence>
<comment type="caution">
    <text evidence="10">Lacks conserved residue(s) required for the propagation of feature annotation.</text>
</comment>
<comment type="subcellular location">
    <subcellularLocation>
        <location evidence="10">Cell membrane</location>
        <topology evidence="10">Peripheral membrane protein</topology>
        <orientation evidence="10">Cytoplasmic side</orientation>
    </subcellularLocation>
</comment>
<dbReference type="SUPFAM" id="SSF53756">
    <property type="entry name" value="UDP-Glycosyltransferase/glycogen phosphorylase"/>
    <property type="match status" value="1"/>
</dbReference>
<evidence type="ECO:0000313" key="15">
    <source>
        <dbReference type="Proteomes" id="UP000034601"/>
    </source>
</evidence>
<dbReference type="EC" id="2.4.1.227" evidence="10"/>
<feature type="transmembrane region" description="Helical" evidence="11">
    <location>
        <begin position="99"/>
        <end position="123"/>
    </location>
</feature>
<evidence type="ECO:0000256" key="8">
    <source>
        <dbReference type="ARBA" id="ARBA00023306"/>
    </source>
</evidence>
<evidence type="ECO:0000256" key="2">
    <source>
        <dbReference type="ARBA" id="ARBA00022618"/>
    </source>
</evidence>
<evidence type="ECO:0000259" key="13">
    <source>
        <dbReference type="Pfam" id="PF04101"/>
    </source>
</evidence>